<name>A0A158J7A1_9BURK</name>
<dbReference type="EMBL" id="FCNW02000064">
    <property type="protein sequence ID" value="SAL64822.1"/>
    <property type="molecule type" value="Genomic_DNA"/>
</dbReference>
<dbReference type="OrthoDB" id="9131712at2"/>
<feature type="chain" id="PRO_5011110248" evidence="1">
    <location>
        <begin position="24"/>
        <end position="188"/>
    </location>
</feature>
<evidence type="ECO:0000313" key="2">
    <source>
        <dbReference type="EMBL" id="SAL64822.1"/>
    </source>
</evidence>
<sequence>MNKRMVKSLVVLSALWGAWPAAAADEEDSTRHDRDRPVAKLFDANGKLVGKLVYFDAYGAPTEGGVVLSIQGALVYAGIHRLTTLFVESASQLQWSGVHPQFSGPNCSGTVYIPSASGPLRPTAILRNGATATLYVASGAPTQMVTVRSEDASWGCSPYDSPSQSTAWTVESTFDLTQHYPEPLRVGF</sequence>
<gene>
    <name evidence="2" type="ORF">AWB65_06094</name>
</gene>
<dbReference type="Proteomes" id="UP000054977">
    <property type="component" value="Unassembled WGS sequence"/>
</dbReference>
<comment type="caution">
    <text evidence="2">The sequence shown here is derived from an EMBL/GenBank/DDBJ whole genome shotgun (WGS) entry which is preliminary data.</text>
</comment>
<keyword evidence="1" id="KW-0732">Signal</keyword>
<reference evidence="2" key="1">
    <citation type="submission" date="2016-01" db="EMBL/GenBank/DDBJ databases">
        <authorList>
            <person name="Peeters C."/>
        </authorList>
    </citation>
    <scope>NUCLEOTIDE SEQUENCE [LARGE SCALE GENOMIC DNA]</scope>
    <source>
        <strain evidence="2">LMG 22934</strain>
    </source>
</reference>
<keyword evidence="3" id="KW-1185">Reference proteome</keyword>
<organism evidence="2 3">
    <name type="scientific">Caballeronia humi</name>
    <dbReference type="NCBI Taxonomy" id="326474"/>
    <lineage>
        <taxon>Bacteria</taxon>
        <taxon>Pseudomonadati</taxon>
        <taxon>Pseudomonadota</taxon>
        <taxon>Betaproteobacteria</taxon>
        <taxon>Burkholderiales</taxon>
        <taxon>Burkholderiaceae</taxon>
        <taxon>Caballeronia</taxon>
    </lineage>
</organism>
<evidence type="ECO:0000256" key="1">
    <source>
        <dbReference type="SAM" id="SignalP"/>
    </source>
</evidence>
<evidence type="ECO:0000313" key="3">
    <source>
        <dbReference type="Proteomes" id="UP000054977"/>
    </source>
</evidence>
<proteinExistence type="predicted"/>
<accession>A0A158J7A1</accession>
<feature type="signal peptide" evidence="1">
    <location>
        <begin position="1"/>
        <end position="23"/>
    </location>
</feature>
<dbReference type="AlphaFoldDB" id="A0A158J7A1"/>
<protein>
    <submittedName>
        <fullName evidence="2">Uncharacterized protein</fullName>
    </submittedName>
</protein>